<evidence type="ECO:0000256" key="5">
    <source>
        <dbReference type="ARBA" id="ARBA00023128"/>
    </source>
</evidence>
<sequence>MAHGLPTRLQAAAPPCGQQLRERQARHIGWQGDTDSQGKVAYMNPHWKDPAKAPSVIRTHQMLSWYDNQGIFTIPRAYTVSYFNGGAYSVLFRISTGEAWVEEKSGREVPADVLLRVSCAWAPYYGTESEVATMTYVARKGGVSVPEVYFFDSSAANPFGYEFTIMQLVQDAETVDESRYRDSKDMEDRVMVEFRKLWGLEFGDSGSIYCDWATGDFFMGPMVLLAFFCPSTRGFTTAGSAIGPFATWEQYARALLDARESLDPTAIRTVGSLSSKDLVTAAAGNNIVSDHLRAEIDMVSGLVARDDSSEPGLPFKPRLVHHDMHMGNILVRKTLRQCMIAAVIDWEGVVVRPAGLIENVIPKALDSVYSSCSDGIRPKHPHVFPREYYAAKAREARRLLKKFTKI</sequence>
<dbReference type="GO" id="GO:0005739">
    <property type="term" value="C:mitochondrion"/>
    <property type="evidence" value="ECO:0007669"/>
    <property type="project" value="UniProtKB-SubCell"/>
</dbReference>
<name>A0AAV9HP39_9PEZI</name>
<dbReference type="InterPro" id="IPR051035">
    <property type="entry name" value="Mito_inheritance_9"/>
</dbReference>
<dbReference type="PANTHER" id="PTHR36091:SF1">
    <property type="entry name" value="ALTERED INHERITANCE OF MITOCHONDRIA PROTEIN 9, MITOCHONDRIAL"/>
    <property type="match status" value="1"/>
</dbReference>
<reference evidence="8" key="1">
    <citation type="journal article" date="2023" name="Mol. Phylogenet. Evol.">
        <title>Genome-scale phylogeny and comparative genomics of the fungal order Sordariales.</title>
        <authorList>
            <person name="Hensen N."/>
            <person name="Bonometti L."/>
            <person name="Westerberg I."/>
            <person name="Brannstrom I.O."/>
            <person name="Guillou S."/>
            <person name="Cros-Aarteil S."/>
            <person name="Calhoun S."/>
            <person name="Haridas S."/>
            <person name="Kuo A."/>
            <person name="Mondo S."/>
            <person name="Pangilinan J."/>
            <person name="Riley R."/>
            <person name="LaButti K."/>
            <person name="Andreopoulos B."/>
            <person name="Lipzen A."/>
            <person name="Chen C."/>
            <person name="Yan M."/>
            <person name="Daum C."/>
            <person name="Ng V."/>
            <person name="Clum A."/>
            <person name="Steindorff A."/>
            <person name="Ohm R.A."/>
            <person name="Martin F."/>
            <person name="Silar P."/>
            <person name="Natvig D.O."/>
            <person name="Lalanne C."/>
            <person name="Gautier V."/>
            <person name="Ament-Velasquez S.L."/>
            <person name="Kruys A."/>
            <person name="Hutchinson M.I."/>
            <person name="Powell A.J."/>
            <person name="Barry K."/>
            <person name="Miller A.N."/>
            <person name="Grigoriev I.V."/>
            <person name="Debuchy R."/>
            <person name="Gladieux P."/>
            <person name="Hiltunen Thoren M."/>
            <person name="Johannesson H."/>
        </authorList>
    </citation>
    <scope>NUCLEOTIDE SEQUENCE</scope>
    <source>
        <strain evidence="8">PSN324</strain>
    </source>
</reference>
<evidence type="ECO:0000256" key="2">
    <source>
        <dbReference type="ARBA" id="ARBA00005543"/>
    </source>
</evidence>
<comment type="caution">
    <text evidence="8">The sequence shown here is derived from an EMBL/GenBank/DDBJ whole genome shotgun (WGS) entry which is preliminary data.</text>
</comment>
<dbReference type="Proteomes" id="UP001321749">
    <property type="component" value="Unassembled WGS sequence"/>
</dbReference>
<dbReference type="EMBL" id="MU864993">
    <property type="protein sequence ID" value="KAK4461323.1"/>
    <property type="molecule type" value="Genomic_DNA"/>
</dbReference>
<comment type="subcellular location">
    <subcellularLocation>
        <location evidence="1">Mitochondrion</location>
    </subcellularLocation>
</comment>
<evidence type="ECO:0000256" key="6">
    <source>
        <dbReference type="ARBA" id="ARBA00031849"/>
    </source>
</evidence>
<evidence type="ECO:0000256" key="1">
    <source>
        <dbReference type="ARBA" id="ARBA00004173"/>
    </source>
</evidence>
<evidence type="ECO:0000256" key="3">
    <source>
        <dbReference type="ARBA" id="ARBA00016197"/>
    </source>
</evidence>
<evidence type="ECO:0000313" key="9">
    <source>
        <dbReference type="Proteomes" id="UP001321749"/>
    </source>
</evidence>
<reference evidence="8" key="2">
    <citation type="submission" date="2023-06" db="EMBL/GenBank/DDBJ databases">
        <authorList>
            <consortium name="Lawrence Berkeley National Laboratory"/>
            <person name="Mondo S.J."/>
            <person name="Hensen N."/>
            <person name="Bonometti L."/>
            <person name="Westerberg I."/>
            <person name="Brannstrom I.O."/>
            <person name="Guillou S."/>
            <person name="Cros-Aarteil S."/>
            <person name="Calhoun S."/>
            <person name="Haridas S."/>
            <person name="Kuo A."/>
            <person name="Pangilinan J."/>
            <person name="Riley R."/>
            <person name="Labutti K."/>
            <person name="Andreopoulos B."/>
            <person name="Lipzen A."/>
            <person name="Chen C."/>
            <person name="Yanf M."/>
            <person name="Daum C."/>
            <person name="Ng V."/>
            <person name="Clum A."/>
            <person name="Steindorff A."/>
            <person name="Ohm R."/>
            <person name="Martin F."/>
            <person name="Silar P."/>
            <person name="Natvig D."/>
            <person name="Lalanne C."/>
            <person name="Gautier V."/>
            <person name="Ament-Velasquez S.L."/>
            <person name="Kruys A."/>
            <person name="Hutchinson M.I."/>
            <person name="Powell A.J."/>
            <person name="Barry K."/>
            <person name="Miller A.N."/>
            <person name="Grigoriev I.V."/>
            <person name="Debuchy R."/>
            <person name="Gladieux P."/>
            <person name="Thoren M.H."/>
            <person name="Johannesson H."/>
        </authorList>
    </citation>
    <scope>NUCLEOTIDE SEQUENCE</scope>
    <source>
        <strain evidence="8">PSN324</strain>
    </source>
</reference>
<keyword evidence="9" id="KW-1185">Reference proteome</keyword>
<keyword evidence="4" id="KW-0809">Transit peptide</keyword>
<comment type="similarity">
    <text evidence="2">Belongs to the AIM9 family.</text>
</comment>
<keyword evidence="5" id="KW-0496">Mitochondrion</keyword>
<dbReference type="Gene3D" id="3.90.1200.10">
    <property type="match status" value="1"/>
</dbReference>
<evidence type="ECO:0000259" key="7">
    <source>
        <dbReference type="Pfam" id="PF01636"/>
    </source>
</evidence>
<dbReference type="InterPro" id="IPR002575">
    <property type="entry name" value="Aminoglycoside_PTrfase"/>
</dbReference>
<dbReference type="Pfam" id="PF01636">
    <property type="entry name" value="APH"/>
    <property type="match status" value="1"/>
</dbReference>
<accession>A0AAV9HP39</accession>
<dbReference type="InterPro" id="IPR011009">
    <property type="entry name" value="Kinase-like_dom_sf"/>
</dbReference>
<proteinExistence type="inferred from homology"/>
<gene>
    <name evidence="8" type="ORF">QBC42DRAFT_330141</name>
</gene>
<evidence type="ECO:0000256" key="4">
    <source>
        <dbReference type="ARBA" id="ARBA00022946"/>
    </source>
</evidence>
<feature type="domain" description="Aminoglycoside phosphotransferase" evidence="7">
    <location>
        <begin position="312"/>
        <end position="352"/>
    </location>
</feature>
<dbReference type="AlphaFoldDB" id="A0AAV9HP39"/>
<evidence type="ECO:0000313" key="8">
    <source>
        <dbReference type="EMBL" id="KAK4461323.1"/>
    </source>
</evidence>
<protein>
    <recommendedName>
        <fullName evidence="3">Altered inheritance of mitochondria protein 9, mitochondrial</fullName>
    </recommendedName>
    <alternativeName>
        <fullName evidence="6">Found in mitochondrial proteome protein 29</fullName>
    </alternativeName>
</protein>
<organism evidence="8 9">
    <name type="scientific">Cladorrhinum samala</name>
    <dbReference type="NCBI Taxonomy" id="585594"/>
    <lineage>
        <taxon>Eukaryota</taxon>
        <taxon>Fungi</taxon>
        <taxon>Dikarya</taxon>
        <taxon>Ascomycota</taxon>
        <taxon>Pezizomycotina</taxon>
        <taxon>Sordariomycetes</taxon>
        <taxon>Sordariomycetidae</taxon>
        <taxon>Sordariales</taxon>
        <taxon>Podosporaceae</taxon>
        <taxon>Cladorrhinum</taxon>
    </lineage>
</organism>
<dbReference type="SUPFAM" id="SSF56112">
    <property type="entry name" value="Protein kinase-like (PK-like)"/>
    <property type="match status" value="1"/>
</dbReference>
<dbReference type="PANTHER" id="PTHR36091">
    <property type="entry name" value="ALTERED INHERITANCE OF MITOCHONDRIA PROTEIN 9, MITOCHONDRIAL"/>
    <property type="match status" value="1"/>
</dbReference>